<proteinExistence type="predicted"/>
<sequence>MRITSNDVQTLMLLVKRFMLALMMGVKYVAVGNSAALNEITLGSDQVEKKPTPSKRRVRQFSPVVINQDIYDIPAMVRLHKVKLDKWQEENLKPIALDKILKEHYEQLTAKGLKPSNLYLDV</sequence>
<dbReference type="AlphaFoldDB" id="A0A974NHU7"/>
<gene>
    <name evidence="1" type="ORF">JHT90_06385</name>
</gene>
<keyword evidence="2" id="KW-1185">Reference proteome</keyword>
<dbReference type="EMBL" id="CP067393">
    <property type="protein sequence ID" value="QQP86866.1"/>
    <property type="molecule type" value="Genomic_DNA"/>
</dbReference>
<dbReference type="Proteomes" id="UP000595278">
    <property type="component" value="Chromosome"/>
</dbReference>
<accession>A0A974NHU7</accession>
<reference evidence="1 2" key="1">
    <citation type="submission" date="2021-01" db="EMBL/GenBank/DDBJ databases">
        <title>Entomomonas sp. F2A isolated from a house cricket (Acheta domesticus).</title>
        <authorList>
            <person name="Spergser J."/>
            <person name="Busse H.-J."/>
        </authorList>
    </citation>
    <scope>NUCLEOTIDE SEQUENCE [LARGE SCALE GENOMIC DNA]</scope>
    <source>
        <strain evidence="1 2">F2A</strain>
    </source>
</reference>
<evidence type="ECO:0000313" key="1">
    <source>
        <dbReference type="EMBL" id="QQP86866.1"/>
    </source>
</evidence>
<dbReference type="RefSeq" id="WP_201095328.1">
    <property type="nucleotide sequence ID" value="NZ_CP067393.1"/>
</dbReference>
<evidence type="ECO:0000313" key="2">
    <source>
        <dbReference type="Proteomes" id="UP000595278"/>
    </source>
</evidence>
<organism evidence="1 2">
    <name type="scientific">Entomomonas asaccharolytica</name>
    <dbReference type="NCBI Taxonomy" id="2785331"/>
    <lineage>
        <taxon>Bacteria</taxon>
        <taxon>Pseudomonadati</taxon>
        <taxon>Pseudomonadota</taxon>
        <taxon>Gammaproteobacteria</taxon>
        <taxon>Pseudomonadales</taxon>
        <taxon>Pseudomonadaceae</taxon>
        <taxon>Entomomonas</taxon>
    </lineage>
</organism>
<name>A0A974NHU7_9GAMM</name>
<protein>
    <submittedName>
        <fullName evidence="1">Uncharacterized protein</fullName>
    </submittedName>
</protein>
<dbReference type="KEGG" id="eaz:JHT90_06385"/>